<evidence type="ECO:0000256" key="2">
    <source>
        <dbReference type="ARBA" id="ARBA00009399"/>
    </source>
</evidence>
<keyword evidence="3 6" id="KW-0812">Transmembrane</keyword>
<dbReference type="EMBL" id="BMIW01000056">
    <property type="protein sequence ID" value="GGG19301.1"/>
    <property type="molecule type" value="Genomic_DNA"/>
</dbReference>
<evidence type="ECO:0000256" key="1">
    <source>
        <dbReference type="ARBA" id="ARBA00004141"/>
    </source>
</evidence>
<comment type="subcellular location">
    <subcellularLocation>
        <location evidence="1">Membrane</location>
        <topology evidence="1">Multi-pass membrane protein</topology>
    </subcellularLocation>
</comment>
<keyword evidence="9" id="KW-1185">Reference proteome</keyword>
<dbReference type="InterPro" id="IPR051401">
    <property type="entry name" value="GtrA_CellWall_Glycosyl"/>
</dbReference>
<feature type="transmembrane region" description="Helical" evidence="6">
    <location>
        <begin position="117"/>
        <end position="136"/>
    </location>
</feature>
<comment type="caution">
    <text evidence="8">The sequence shown here is derived from an EMBL/GenBank/DDBJ whole genome shotgun (WGS) entry which is preliminary data.</text>
</comment>
<keyword evidence="5 6" id="KW-0472">Membrane</keyword>
<evidence type="ECO:0000256" key="4">
    <source>
        <dbReference type="ARBA" id="ARBA00022989"/>
    </source>
</evidence>
<evidence type="ECO:0000259" key="7">
    <source>
        <dbReference type="Pfam" id="PF04138"/>
    </source>
</evidence>
<dbReference type="Proteomes" id="UP000608420">
    <property type="component" value="Unassembled WGS sequence"/>
</dbReference>
<keyword evidence="4 6" id="KW-1133">Transmembrane helix</keyword>
<dbReference type="InterPro" id="IPR007267">
    <property type="entry name" value="GtrA_DPMS_TM"/>
</dbReference>
<protein>
    <recommendedName>
        <fullName evidence="7">GtrA/DPMS transmembrane domain-containing protein</fullName>
    </recommendedName>
</protein>
<evidence type="ECO:0000313" key="9">
    <source>
        <dbReference type="Proteomes" id="UP000608420"/>
    </source>
</evidence>
<reference evidence="9" key="1">
    <citation type="journal article" date="2019" name="Int. J. Syst. Evol. Microbiol.">
        <title>The Global Catalogue of Microorganisms (GCM) 10K type strain sequencing project: providing services to taxonomists for standard genome sequencing and annotation.</title>
        <authorList>
            <consortium name="The Broad Institute Genomics Platform"/>
            <consortium name="The Broad Institute Genome Sequencing Center for Infectious Disease"/>
            <person name="Wu L."/>
            <person name="Ma J."/>
        </authorList>
    </citation>
    <scope>NUCLEOTIDE SEQUENCE [LARGE SCALE GENOMIC DNA]</scope>
    <source>
        <strain evidence="9">CGMCC 1.15420</strain>
    </source>
</reference>
<feature type="transmembrane region" description="Helical" evidence="6">
    <location>
        <begin position="50"/>
        <end position="71"/>
    </location>
</feature>
<gene>
    <name evidence="8" type="ORF">GCM10010913_46760</name>
</gene>
<evidence type="ECO:0000256" key="6">
    <source>
        <dbReference type="SAM" id="Phobius"/>
    </source>
</evidence>
<feature type="transmembrane region" description="Helical" evidence="6">
    <location>
        <begin position="26"/>
        <end position="44"/>
    </location>
</feature>
<accession>A0ABQ1WAC5</accession>
<dbReference type="PANTHER" id="PTHR38459:SF1">
    <property type="entry name" value="PROPHAGE BACTOPRENOL-LINKED GLUCOSE TRANSLOCASE HOMOLOG"/>
    <property type="match status" value="1"/>
</dbReference>
<evidence type="ECO:0000313" key="8">
    <source>
        <dbReference type="EMBL" id="GGG19301.1"/>
    </source>
</evidence>
<dbReference type="Pfam" id="PF04138">
    <property type="entry name" value="GtrA_DPMS_TM"/>
    <property type="match status" value="1"/>
</dbReference>
<feature type="transmembrane region" description="Helical" evidence="6">
    <location>
        <begin position="92"/>
        <end position="111"/>
    </location>
</feature>
<sequence length="145" mass="16409">MKLSREMKKIRILMKVLKKDTTISKFIRYGLVGIIGTLIHTVVLTLCVELFVFPAVLATIIGFALSLIASFRLNTVWTFTKSAGSNLNFVKYTLTCSVGLLINVAIMYLVVDIFEGWYLLAQFIAIIIVPIFNFTLSKYWVFKDG</sequence>
<organism evidence="8 9">
    <name type="scientific">Paenibacillus aceti</name>
    <dbReference type="NCBI Taxonomy" id="1820010"/>
    <lineage>
        <taxon>Bacteria</taxon>
        <taxon>Bacillati</taxon>
        <taxon>Bacillota</taxon>
        <taxon>Bacilli</taxon>
        <taxon>Bacillales</taxon>
        <taxon>Paenibacillaceae</taxon>
        <taxon>Paenibacillus</taxon>
    </lineage>
</organism>
<evidence type="ECO:0000256" key="3">
    <source>
        <dbReference type="ARBA" id="ARBA00022692"/>
    </source>
</evidence>
<dbReference type="RefSeq" id="WP_229717230.1">
    <property type="nucleotide sequence ID" value="NZ_BMIW01000056.1"/>
</dbReference>
<proteinExistence type="inferred from homology"/>
<feature type="domain" description="GtrA/DPMS transmembrane" evidence="7">
    <location>
        <begin position="28"/>
        <end position="142"/>
    </location>
</feature>
<name>A0ABQ1WAC5_9BACL</name>
<evidence type="ECO:0000256" key="5">
    <source>
        <dbReference type="ARBA" id="ARBA00023136"/>
    </source>
</evidence>
<comment type="similarity">
    <text evidence="2">Belongs to the GtrA family.</text>
</comment>
<dbReference type="PANTHER" id="PTHR38459">
    <property type="entry name" value="PROPHAGE BACTOPRENOL-LINKED GLUCOSE TRANSLOCASE HOMOLOG"/>
    <property type="match status" value="1"/>
</dbReference>